<proteinExistence type="inferred from homology"/>
<reference key="1">
    <citation type="submission" date="2007-01" db="EMBL/GenBank/DDBJ databases">
        <title>The Genome Sequence of Puccinia graminis f. sp. tritici Strain CRL 75-36-700-3.</title>
        <authorList>
            <consortium name="The Broad Institute Genome Sequencing Platform"/>
            <person name="Birren B."/>
            <person name="Lander E."/>
            <person name="Galagan J."/>
            <person name="Nusbaum C."/>
            <person name="Devon K."/>
            <person name="Cuomo C."/>
            <person name="Jaffe D."/>
            <person name="Butler J."/>
            <person name="Alvarez P."/>
            <person name="Gnerre S."/>
            <person name="Grabherr M."/>
            <person name="Mauceli E."/>
            <person name="Brockman W."/>
            <person name="Young S."/>
            <person name="LaButti K."/>
            <person name="Sykes S."/>
            <person name="DeCaprio D."/>
            <person name="Crawford M."/>
            <person name="Koehrsen M."/>
            <person name="Engels R."/>
            <person name="Montgomery P."/>
            <person name="Pearson M."/>
            <person name="Howarth C."/>
            <person name="Larson L."/>
            <person name="White J."/>
            <person name="Zeng Q."/>
            <person name="Kodira C."/>
            <person name="Yandava C."/>
            <person name="Alvarado L."/>
            <person name="O'Leary S."/>
            <person name="Szabo L."/>
            <person name="Dean R."/>
            <person name="Schein J."/>
        </authorList>
    </citation>
    <scope>NUCLEOTIDE SEQUENCE</scope>
    <source>
        <strain>CRL 75-36-700-3</strain>
    </source>
</reference>
<evidence type="ECO:0000256" key="7">
    <source>
        <dbReference type="ARBA" id="ARBA00023136"/>
    </source>
</evidence>
<organism evidence="11 12">
    <name type="scientific">Puccinia graminis f. sp. tritici (strain CRL 75-36-700-3 / race SCCL)</name>
    <name type="common">Black stem rust fungus</name>
    <dbReference type="NCBI Taxonomy" id="418459"/>
    <lineage>
        <taxon>Eukaryota</taxon>
        <taxon>Fungi</taxon>
        <taxon>Dikarya</taxon>
        <taxon>Basidiomycota</taxon>
        <taxon>Pucciniomycotina</taxon>
        <taxon>Pucciniomycetes</taxon>
        <taxon>Pucciniales</taxon>
        <taxon>Pucciniaceae</taxon>
        <taxon>Puccinia</taxon>
    </lineage>
</organism>
<keyword evidence="4" id="KW-0808">Transferase</keyword>
<evidence type="ECO:0000313" key="12">
    <source>
        <dbReference type="Proteomes" id="UP000008783"/>
    </source>
</evidence>
<feature type="compositionally biased region" description="Polar residues" evidence="8">
    <location>
        <begin position="601"/>
        <end position="610"/>
    </location>
</feature>
<evidence type="ECO:0000256" key="8">
    <source>
        <dbReference type="SAM" id="MobiDB-lite"/>
    </source>
</evidence>
<dbReference type="InterPro" id="IPR044851">
    <property type="entry name" value="Wax_synthase"/>
</dbReference>
<dbReference type="GO" id="GO:0006629">
    <property type="term" value="P:lipid metabolic process"/>
    <property type="evidence" value="ECO:0007669"/>
    <property type="project" value="InterPro"/>
</dbReference>
<feature type="region of interest" description="Disordered" evidence="8">
    <location>
        <begin position="1084"/>
        <end position="1239"/>
    </location>
</feature>
<evidence type="ECO:0000313" key="11">
    <source>
        <dbReference type="EMBL" id="EFP89382.2"/>
    </source>
</evidence>
<keyword evidence="6 9" id="KW-1133">Transmembrane helix</keyword>
<dbReference type="AlphaFoldDB" id="E3KYJ1"/>
<feature type="transmembrane region" description="Helical" evidence="9">
    <location>
        <begin position="423"/>
        <end position="444"/>
    </location>
</feature>
<name>E3KYJ1_PUCGT</name>
<keyword evidence="12" id="KW-1185">Reference proteome</keyword>
<dbReference type="eggNOG" id="ENOG502SAAK">
    <property type="taxonomic scope" value="Eukaryota"/>
</dbReference>
<feature type="compositionally biased region" description="Polar residues" evidence="8">
    <location>
        <begin position="1177"/>
        <end position="1192"/>
    </location>
</feature>
<dbReference type="GO" id="GO:0008374">
    <property type="term" value="F:O-acyltransferase activity"/>
    <property type="evidence" value="ECO:0007669"/>
    <property type="project" value="InterPro"/>
</dbReference>
<evidence type="ECO:0000256" key="6">
    <source>
        <dbReference type="ARBA" id="ARBA00022989"/>
    </source>
</evidence>
<feature type="transmembrane region" description="Helical" evidence="9">
    <location>
        <begin position="363"/>
        <end position="382"/>
    </location>
</feature>
<evidence type="ECO:0000256" key="9">
    <source>
        <dbReference type="SAM" id="Phobius"/>
    </source>
</evidence>
<accession>E3KYJ1</accession>
<evidence type="ECO:0000256" key="2">
    <source>
        <dbReference type="ARBA" id="ARBA00005179"/>
    </source>
</evidence>
<sequence length="1276" mass="140311">MSSSFAIINKGGMSDGKLDVEYLGGALLHPYFEPDPQARKARAWLAPLIIFLVTYSQKTRLFYPLEDYLHINYCIAAIPTFHIICVTLQYATHRGPARQIDVAKHKKEDDEQASSSDTDSDNSSSITTSDSQVTPTEVVQKRRVSKMPAKKKNKVTSLKSKESAPSIGELARFSIWMTSSPRSLGYVWGPPASVLLPAPKRTMAKFLLRLLGRLVLNQLALIAFCSIALPTAAHPEKIYGWVSQYVDLPDTWPVRFFCEKVFMLPWGTVGMHAFDLVGCIFIIWELLWITGARAVLPSTSKWRPEPFDTTEYPDLFSRAVLRTSLTEFWSKGWQSTFRRDFIFCGAEPLAKLFSPCGLTVSRLAGLMGAMLMSGLLHEWGLVSCTNKIDWSFRTTIFFLLSGVGIALEMIFKKLTGRRVGGVLGWFWLWGWFAFWCQMFMDAWFDIGVGLAGMRGPYEVNQWPMAKFLLVLIALEPAGYPSLLALPAPRPEGIPVRRVRKSVRPRRTRGYRERVTGTRGVEFKAGIPAQQRVYPLTTGYTRRYEVPARRYPRRKPEIPAGISKAACGPYLTYPPVFGLLKSCPGALNRRCTPRVYPEIPGTGSSATSGTADRSGESADLLRQPVKDSPHSTDLARNKPSPSESCMHEELKPFGSSPTDLHILIRLVKFWMKPVKFQLHVFLIHHQDTFRSSGASTQRQTKVMGRDDRAVELPRVCASHRGCPDQLVGPPDAFRSGCRDGRNGQPTTFHLGGCRPAARTLTVRGHAVISCHHVWHMLPAALTPFPPTHVQPTGWPVFNGHVMVALTHAQSGHRRVSLPAGRPVANVDHDISPVIPTICRLPFAGITVGQRDHDKSDACLPSIAVGLQSNLLLLGSSSHQHVPTMAESALARRPDPEARPSSPTPAVQQRERFPLVYVSYHIWVPSYVMFPNGAPPMPPNVRHVEVASDDAVAASLPPFEVPFLAMSVGEFKRAVMAALGPSRSDFSLTEVLTAADAARKLQWRGNISWPGGPPTGNFDVSRMYKLFGEHAAQAELPKRCRLQLIMENPLRRIGDPEYWMTWMTTKPQPMPSEVYVSFKPSGEPLPPPDRCFVLEPEASDSAGPDGLIDTPASAPGSRRLEADSPTSSPGCLLRGYSSSTGDEVPEPEFARASTHASSRRSSHPDVLATSEGSQPPADANSNGSQPPADANSNGPIKPADSGRGPGRSSSPDLIMLDGPPASWVSNTNVRPRKRRRRYSSPDVEVVKGAKVVQVKTTNSKSSIAGAATSGCSGVSVKK</sequence>
<dbReference type="InterPro" id="IPR032805">
    <property type="entry name" value="Wax_synthase_dom"/>
</dbReference>
<keyword evidence="7 9" id="KW-0472">Membrane</keyword>
<dbReference type="VEuPathDB" id="FungiDB:PGTG_15561"/>
<gene>
    <name evidence="11" type="ORF">PGTG_15561</name>
</gene>
<dbReference type="InParanoid" id="E3KYJ1"/>
<protein>
    <recommendedName>
        <fullName evidence="10">Wax synthase domain-containing protein</fullName>
    </recommendedName>
</protein>
<dbReference type="PANTHER" id="PTHR31595:SF57">
    <property type="entry name" value="OS04G0481900 PROTEIN"/>
    <property type="match status" value="1"/>
</dbReference>
<comment type="similarity">
    <text evidence="3">Belongs to the wax synthase family.</text>
</comment>
<dbReference type="OrthoDB" id="1077582at2759"/>
<evidence type="ECO:0000256" key="1">
    <source>
        <dbReference type="ARBA" id="ARBA00004141"/>
    </source>
</evidence>
<comment type="pathway">
    <text evidence="2">Secondary metabolite biosynthesis.</text>
</comment>
<dbReference type="GO" id="GO:0016020">
    <property type="term" value="C:membrane"/>
    <property type="evidence" value="ECO:0007669"/>
    <property type="project" value="UniProtKB-SubCell"/>
</dbReference>
<dbReference type="Pfam" id="PF13813">
    <property type="entry name" value="MBOAT_2"/>
    <property type="match status" value="1"/>
</dbReference>
<feature type="compositionally biased region" description="Basic residues" evidence="8">
    <location>
        <begin position="141"/>
        <end position="154"/>
    </location>
</feature>
<dbReference type="KEGG" id="pgr:PGTG_15561"/>
<dbReference type="RefSeq" id="XP_003333801.2">
    <property type="nucleotide sequence ID" value="XM_003333753.2"/>
</dbReference>
<evidence type="ECO:0000256" key="5">
    <source>
        <dbReference type="ARBA" id="ARBA00022692"/>
    </source>
</evidence>
<feature type="region of interest" description="Disordered" evidence="8">
    <location>
        <begin position="595"/>
        <end position="650"/>
    </location>
</feature>
<comment type="subcellular location">
    <subcellularLocation>
        <location evidence="1">Membrane</location>
        <topology evidence="1">Multi-pass membrane protein</topology>
    </subcellularLocation>
</comment>
<keyword evidence="5 9" id="KW-0812">Transmembrane</keyword>
<feature type="domain" description="Wax synthase" evidence="10">
    <location>
        <begin position="312"/>
        <end position="399"/>
    </location>
</feature>
<evidence type="ECO:0000256" key="4">
    <source>
        <dbReference type="ARBA" id="ARBA00022679"/>
    </source>
</evidence>
<feature type="transmembrane region" description="Helical" evidence="9">
    <location>
        <begin position="210"/>
        <end position="233"/>
    </location>
</feature>
<evidence type="ECO:0000256" key="3">
    <source>
        <dbReference type="ARBA" id="ARBA00007282"/>
    </source>
</evidence>
<feature type="region of interest" description="Disordered" evidence="8">
    <location>
        <begin position="102"/>
        <end position="160"/>
    </location>
</feature>
<feature type="compositionally biased region" description="Low complexity" evidence="8">
    <location>
        <begin position="114"/>
        <end position="131"/>
    </location>
</feature>
<reference evidence="12" key="2">
    <citation type="journal article" date="2011" name="Proc. Natl. Acad. Sci. U.S.A.">
        <title>Obligate biotrophy features unraveled by the genomic analysis of rust fungi.</title>
        <authorList>
            <person name="Duplessis S."/>
            <person name="Cuomo C.A."/>
            <person name="Lin Y.-C."/>
            <person name="Aerts A."/>
            <person name="Tisserant E."/>
            <person name="Veneault-Fourrey C."/>
            <person name="Joly D.L."/>
            <person name="Hacquard S."/>
            <person name="Amselem J."/>
            <person name="Cantarel B.L."/>
            <person name="Chiu R."/>
            <person name="Coutinho P.M."/>
            <person name="Feau N."/>
            <person name="Field M."/>
            <person name="Frey P."/>
            <person name="Gelhaye E."/>
            <person name="Goldberg J."/>
            <person name="Grabherr M.G."/>
            <person name="Kodira C.D."/>
            <person name="Kohler A."/>
            <person name="Kuees U."/>
            <person name="Lindquist E.A."/>
            <person name="Lucas S.M."/>
            <person name="Mago R."/>
            <person name="Mauceli E."/>
            <person name="Morin E."/>
            <person name="Murat C."/>
            <person name="Pangilinan J.L."/>
            <person name="Park R."/>
            <person name="Pearson M."/>
            <person name="Quesneville H."/>
            <person name="Rouhier N."/>
            <person name="Sakthikumar S."/>
            <person name="Salamov A.A."/>
            <person name="Schmutz J."/>
            <person name="Selles B."/>
            <person name="Shapiro H."/>
            <person name="Tanguay P."/>
            <person name="Tuskan G.A."/>
            <person name="Henrissat B."/>
            <person name="Van de Peer Y."/>
            <person name="Rouze P."/>
            <person name="Ellis J.G."/>
            <person name="Dodds P.N."/>
            <person name="Schein J.E."/>
            <person name="Zhong S."/>
            <person name="Hamelin R.C."/>
            <person name="Grigoriev I.V."/>
            <person name="Szabo L.J."/>
            <person name="Martin F."/>
        </authorList>
    </citation>
    <scope>NUCLEOTIDE SEQUENCE [LARGE SCALE GENOMIC DNA]</scope>
    <source>
        <strain evidence="12">CRL 75-36-700-3 / race SCCL</strain>
    </source>
</reference>
<dbReference type="HOGENOM" id="CLU_263504_0_0_1"/>
<feature type="region of interest" description="Disordered" evidence="8">
    <location>
        <begin position="1257"/>
        <end position="1276"/>
    </location>
</feature>
<feature type="transmembrane region" description="Helical" evidence="9">
    <location>
        <begin position="273"/>
        <end position="296"/>
    </location>
</feature>
<dbReference type="PANTHER" id="PTHR31595">
    <property type="entry name" value="LONG-CHAIN-ALCOHOL O-FATTY-ACYLTRANSFERASE 3-RELATED"/>
    <property type="match status" value="1"/>
</dbReference>
<feature type="transmembrane region" description="Helical" evidence="9">
    <location>
        <begin position="394"/>
        <end position="411"/>
    </location>
</feature>
<evidence type="ECO:0000259" key="10">
    <source>
        <dbReference type="Pfam" id="PF13813"/>
    </source>
</evidence>
<dbReference type="GeneID" id="10547187"/>
<dbReference type="EMBL" id="DS178321">
    <property type="protein sequence ID" value="EFP89382.2"/>
    <property type="molecule type" value="Genomic_DNA"/>
</dbReference>
<feature type="compositionally biased region" description="Basic and acidic residues" evidence="8">
    <location>
        <begin position="623"/>
        <end position="635"/>
    </location>
</feature>
<dbReference type="Proteomes" id="UP000008783">
    <property type="component" value="Unassembled WGS sequence"/>
</dbReference>